<comment type="similarity">
    <text evidence="2">Belongs to the PPR family. P subfamily.</text>
</comment>
<reference evidence="4 5" key="1">
    <citation type="submission" date="2015-11" db="EMBL/GenBank/DDBJ databases">
        <title>The genome of Debaryomyces fabryi.</title>
        <authorList>
            <person name="Tafer H."/>
            <person name="Lopandic K."/>
        </authorList>
    </citation>
    <scope>NUCLEOTIDE SEQUENCE [LARGE SCALE GENOMIC DNA]</scope>
    <source>
        <strain evidence="4 5">CBS 789</strain>
    </source>
</reference>
<evidence type="ECO:0000313" key="4">
    <source>
        <dbReference type="EMBL" id="KSA01782.1"/>
    </source>
</evidence>
<dbReference type="GO" id="GO:0005739">
    <property type="term" value="C:mitochondrion"/>
    <property type="evidence" value="ECO:0007669"/>
    <property type="project" value="UniProtKB-SubCell"/>
</dbReference>
<dbReference type="OrthoDB" id="185373at2759"/>
<dbReference type="Proteomes" id="UP000054251">
    <property type="component" value="Unassembled WGS sequence"/>
</dbReference>
<dbReference type="InterPro" id="IPR050872">
    <property type="entry name" value="PPR_P_subfamily"/>
</dbReference>
<evidence type="ECO:0000256" key="3">
    <source>
        <dbReference type="ARBA" id="ARBA00044527"/>
    </source>
</evidence>
<dbReference type="PANTHER" id="PTHR46128">
    <property type="entry name" value="MITOCHONDRIAL GROUP I INTRON SPLICING FACTOR CCM1"/>
    <property type="match status" value="1"/>
</dbReference>
<dbReference type="AlphaFoldDB" id="A0A0V1Q015"/>
<sequence>MIPLRQLVYKSLPRTSILRTRAQVLVGSRFQSTVQTPNNEVKVVNEKQPFQGKRKASKFKPVNNKLRDISSQIRASVNSSSNDLTESIEILEEGLSYLREIQQVEGLSDETIFSIFQPILASIIDKSLDPSYNNTGSRSVNEILDIFISYNVAHAYHFSRAMIHELKSGEERKVMYENVLQYWVKFIEYSKTSNNPYVFKMYRVLRENSFHQHDIKNLAYYAYVQSCLLQDLKYDFKDALKLLQTEELPEIFQIKRTIMSLGLNKSLSKDFQLFEKKLEAFNLESLDPNGSIIINKINNAIIHSDTNLLNKVYEQMQDASIKNNKPINENTLIRLMNGYYECQSHSKVFQVFQQMIQNGIEKPSIASWDFVIRSMGHPSYIRGLTKEQRDTTVTNIERTVQTIVGNGTELTPKTLSIIVGCFANLNRFDKVDEYLNKYSTEGEGSLKVIHTANNNILIGLLLNKKIAEAEQKLKELMANGSNYVPSTTTMNSFINHYAKTKNYKAVDGILKFMKQYNIPDEVGTYTIIIDLYFKLHREKGFAPDIQELLSSFKNAGVNGLQINEYTLATLIDGLVKDGTNLAAARVLYDHISKKNKLSPQTMTSMMKGELDYGLIGNAETIFDKYIKTVRNDARIWNLMIKSLLAKHDNLALDYYLRFKEQSKLNLKVQPNYYTFYFLLSHFLKKGKTEQVQFLINEMSNMTSSELGYELPKILRSLTDKYKIPSNLLHEINKSN</sequence>
<dbReference type="PANTHER" id="PTHR46128:SF211">
    <property type="entry name" value="PENTACOTRIPEPTIDE-REPEAT REGION OF PRORP DOMAIN-CONTAINING PROTEIN"/>
    <property type="match status" value="1"/>
</dbReference>
<gene>
    <name evidence="4" type="ORF">AC631_02463</name>
</gene>
<evidence type="ECO:0000256" key="1">
    <source>
        <dbReference type="ARBA" id="ARBA00004173"/>
    </source>
</evidence>
<name>A0A0V1Q015_9ASCO</name>
<protein>
    <recommendedName>
        <fullName evidence="3">Mitochondrial 15S rRNA processing factor CCM1</fullName>
    </recommendedName>
</protein>
<dbReference type="Gene3D" id="1.25.40.10">
    <property type="entry name" value="Tetratricopeptide repeat domain"/>
    <property type="match status" value="3"/>
</dbReference>
<proteinExistence type="inferred from homology"/>
<accession>A0A0V1Q015</accession>
<organism evidence="4 5">
    <name type="scientific">Debaryomyces fabryi</name>
    <dbReference type="NCBI Taxonomy" id="58627"/>
    <lineage>
        <taxon>Eukaryota</taxon>
        <taxon>Fungi</taxon>
        <taxon>Dikarya</taxon>
        <taxon>Ascomycota</taxon>
        <taxon>Saccharomycotina</taxon>
        <taxon>Pichiomycetes</taxon>
        <taxon>Debaryomycetaceae</taxon>
        <taxon>Debaryomyces</taxon>
    </lineage>
</organism>
<keyword evidence="5" id="KW-1185">Reference proteome</keyword>
<comment type="caution">
    <text evidence="4">The sequence shown here is derived from an EMBL/GenBank/DDBJ whole genome shotgun (WGS) entry which is preliminary data.</text>
</comment>
<dbReference type="InterPro" id="IPR011990">
    <property type="entry name" value="TPR-like_helical_dom_sf"/>
</dbReference>
<dbReference type="EMBL" id="LMYN01000043">
    <property type="protein sequence ID" value="KSA01782.1"/>
    <property type="molecule type" value="Genomic_DNA"/>
</dbReference>
<dbReference type="InterPro" id="IPR002885">
    <property type="entry name" value="PPR_rpt"/>
</dbReference>
<dbReference type="RefSeq" id="XP_015467884.1">
    <property type="nucleotide sequence ID" value="XM_015611293.1"/>
</dbReference>
<dbReference type="Pfam" id="PF01535">
    <property type="entry name" value="PPR"/>
    <property type="match status" value="2"/>
</dbReference>
<dbReference type="GeneID" id="26839472"/>
<evidence type="ECO:0000313" key="5">
    <source>
        <dbReference type="Proteomes" id="UP000054251"/>
    </source>
</evidence>
<comment type="subcellular location">
    <subcellularLocation>
        <location evidence="1">Mitochondrion</location>
    </subcellularLocation>
</comment>
<evidence type="ECO:0000256" key="2">
    <source>
        <dbReference type="ARBA" id="ARBA00007626"/>
    </source>
</evidence>